<comment type="similarity">
    <text evidence="2">Belongs to the OmpP1/FadL family.</text>
</comment>
<keyword evidence="3" id="KW-1134">Transmembrane beta strand</keyword>
<evidence type="ECO:0000256" key="5">
    <source>
        <dbReference type="ARBA" id="ARBA00022729"/>
    </source>
</evidence>
<evidence type="ECO:0000256" key="3">
    <source>
        <dbReference type="ARBA" id="ARBA00022452"/>
    </source>
</evidence>
<dbReference type="GO" id="GO:0009279">
    <property type="term" value="C:cell outer membrane"/>
    <property type="evidence" value="ECO:0007669"/>
    <property type="project" value="UniProtKB-SubCell"/>
</dbReference>
<comment type="caution">
    <text evidence="8">The sequence shown here is derived from an EMBL/GenBank/DDBJ whole genome shotgun (WGS) entry which is preliminary data.</text>
</comment>
<protein>
    <recommendedName>
        <fullName evidence="10">Long-chain fatty acid transport protein</fullName>
    </recommendedName>
</protein>
<evidence type="ECO:0000256" key="1">
    <source>
        <dbReference type="ARBA" id="ARBA00004571"/>
    </source>
</evidence>
<name>A0A6N6JJ74_9RHOB</name>
<dbReference type="GO" id="GO:0015483">
    <property type="term" value="F:long-chain fatty acid transporting porin activity"/>
    <property type="evidence" value="ECO:0007669"/>
    <property type="project" value="TreeGrafter"/>
</dbReference>
<evidence type="ECO:0000256" key="2">
    <source>
        <dbReference type="ARBA" id="ARBA00008163"/>
    </source>
</evidence>
<keyword evidence="9" id="KW-1185">Reference proteome</keyword>
<keyword evidence="7" id="KW-0998">Cell outer membrane</keyword>
<comment type="subcellular location">
    <subcellularLocation>
        <location evidence="1">Cell outer membrane</location>
        <topology evidence="1">Multi-pass membrane protein</topology>
    </subcellularLocation>
</comment>
<evidence type="ECO:0000313" key="8">
    <source>
        <dbReference type="EMBL" id="GFE66184.1"/>
    </source>
</evidence>
<evidence type="ECO:0000256" key="6">
    <source>
        <dbReference type="ARBA" id="ARBA00023136"/>
    </source>
</evidence>
<organism evidence="8 9">
    <name type="scientific">Litoreibacter roseus</name>
    <dbReference type="NCBI Taxonomy" id="2601869"/>
    <lineage>
        <taxon>Bacteria</taxon>
        <taxon>Pseudomonadati</taxon>
        <taxon>Pseudomonadota</taxon>
        <taxon>Alphaproteobacteria</taxon>
        <taxon>Rhodobacterales</taxon>
        <taxon>Roseobacteraceae</taxon>
        <taxon>Litoreibacter</taxon>
    </lineage>
</organism>
<dbReference type="PANTHER" id="PTHR35093:SF8">
    <property type="entry name" value="OUTER MEMBRANE PROTEIN NMB0088-RELATED"/>
    <property type="match status" value="1"/>
</dbReference>
<dbReference type="InterPro" id="IPR005017">
    <property type="entry name" value="OMPP1/FadL/TodX"/>
</dbReference>
<keyword evidence="5" id="KW-0732">Signal</keyword>
<keyword evidence="6" id="KW-0472">Membrane</keyword>
<dbReference type="EMBL" id="BLJE01000004">
    <property type="protein sequence ID" value="GFE66184.1"/>
    <property type="molecule type" value="Genomic_DNA"/>
</dbReference>
<proteinExistence type="inferred from homology"/>
<evidence type="ECO:0008006" key="10">
    <source>
        <dbReference type="Google" id="ProtNLM"/>
    </source>
</evidence>
<dbReference type="RefSeq" id="WP_159809016.1">
    <property type="nucleotide sequence ID" value="NZ_BLJE01000004.1"/>
</dbReference>
<gene>
    <name evidence="8" type="ORF">KIN_32580</name>
</gene>
<dbReference type="OrthoDB" id="6679728at2"/>
<dbReference type="Proteomes" id="UP000436822">
    <property type="component" value="Unassembled WGS sequence"/>
</dbReference>
<evidence type="ECO:0000256" key="4">
    <source>
        <dbReference type="ARBA" id="ARBA00022692"/>
    </source>
</evidence>
<evidence type="ECO:0000256" key="7">
    <source>
        <dbReference type="ARBA" id="ARBA00023237"/>
    </source>
</evidence>
<reference evidence="8 9" key="1">
    <citation type="submission" date="2019-12" db="EMBL/GenBank/DDBJ databases">
        <title>Litoreibacter badius sp. nov., a novel bacteriochlorophyll a-containing bacterium in the genus Litoreibacter.</title>
        <authorList>
            <person name="Kanamuro M."/>
            <person name="Takabe Y."/>
            <person name="Mori K."/>
            <person name="Takaichi S."/>
            <person name="Hanada S."/>
        </authorList>
    </citation>
    <scope>NUCLEOTIDE SEQUENCE [LARGE SCALE GENOMIC DNA]</scope>
    <source>
        <strain evidence="8 9">K6</strain>
    </source>
</reference>
<dbReference type="SUPFAM" id="SSF56935">
    <property type="entry name" value="Porins"/>
    <property type="match status" value="1"/>
</dbReference>
<evidence type="ECO:0000313" key="9">
    <source>
        <dbReference type="Proteomes" id="UP000436822"/>
    </source>
</evidence>
<dbReference type="AlphaFoldDB" id="A0A6N6JJ74"/>
<accession>A0A6N6JJ74</accession>
<dbReference type="Gene3D" id="2.40.160.60">
    <property type="entry name" value="Outer membrane protein transport protein (OMPP1/FadL/TodX)"/>
    <property type="match status" value="1"/>
</dbReference>
<sequence length="382" mass="41093">MKNSTKGLLGLTIGICVLSETAGAEGFDRALPNTEFLFQPGGYAEIGAGYLMPEITGVFPAPGGDVATGNIGRDFFTPQFAIKYDVNEKLSFGLQFSQPYGLLAQYPLGTPPGAPVPAQGTGGDFGADEVGISARYKFTRNHSAFGSVRVQRYSGYLNRGGVRFDFGSSTELGYSLGYAFEIPERRLLFTAEYTSAVKHTHVTKPRHDGLVAIADVESPVGVSFVPAVTGTPLENDTIHRTPQSLTLNFRSQLPIGDGKNLIFGRYRWADWSEADISFNGLNPTQFTDSQHFALGLGRVVTENLALTGMVEYRTGGASPKPGLTPFENSIGLVLGGRYILNDNVVLQAAYTYVKFDDATTTSGGVFTDNSAEGIAFKIGYYF</sequence>
<dbReference type="PANTHER" id="PTHR35093">
    <property type="entry name" value="OUTER MEMBRANE PROTEIN NMB0088-RELATED"/>
    <property type="match status" value="1"/>
</dbReference>
<keyword evidence="4" id="KW-0812">Transmembrane</keyword>